<gene>
    <name evidence="1" type="ORF">CERSUDRAFT_89000</name>
</gene>
<evidence type="ECO:0000313" key="1">
    <source>
        <dbReference type="EMBL" id="EMD31471.1"/>
    </source>
</evidence>
<dbReference type="Proteomes" id="UP000016930">
    <property type="component" value="Unassembled WGS sequence"/>
</dbReference>
<dbReference type="HOGENOM" id="CLU_2037784_0_0_1"/>
<evidence type="ECO:0000313" key="2">
    <source>
        <dbReference type="Proteomes" id="UP000016930"/>
    </source>
</evidence>
<protein>
    <submittedName>
        <fullName evidence="1">Uncharacterized protein</fullName>
    </submittedName>
</protein>
<name>M2QY79_CERS8</name>
<dbReference type="EMBL" id="KB445818">
    <property type="protein sequence ID" value="EMD31471.1"/>
    <property type="molecule type" value="Genomic_DNA"/>
</dbReference>
<sequence>MGISDTQAVVRSQIQALAGLQVADTGLPVSATLCQPSAGDYMRPKVASGPERAISRVSVKNNCIVGYVVNLERLKGSEIGATAASKAKGPEIQVATQFLSPLQHRKYSETRGVHTVQRRAR</sequence>
<dbReference type="AlphaFoldDB" id="M2QY79"/>
<accession>M2QY79</accession>
<proteinExistence type="predicted"/>
<reference evidence="1 2" key="1">
    <citation type="journal article" date="2012" name="Proc. Natl. Acad. Sci. U.S.A.">
        <title>Comparative genomics of Ceriporiopsis subvermispora and Phanerochaete chrysosporium provide insight into selective ligninolysis.</title>
        <authorList>
            <person name="Fernandez-Fueyo E."/>
            <person name="Ruiz-Duenas F.J."/>
            <person name="Ferreira P."/>
            <person name="Floudas D."/>
            <person name="Hibbett D.S."/>
            <person name="Canessa P."/>
            <person name="Larrondo L.F."/>
            <person name="James T.Y."/>
            <person name="Seelenfreund D."/>
            <person name="Lobos S."/>
            <person name="Polanco R."/>
            <person name="Tello M."/>
            <person name="Honda Y."/>
            <person name="Watanabe T."/>
            <person name="Watanabe T."/>
            <person name="Ryu J.S."/>
            <person name="Kubicek C.P."/>
            <person name="Schmoll M."/>
            <person name="Gaskell J."/>
            <person name="Hammel K.E."/>
            <person name="St John F.J."/>
            <person name="Vanden Wymelenberg A."/>
            <person name="Sabat G."/>
            <person name="Splinter BonDurant S."/>
            <person name="Syed K."/>
            <person name="Yadav J.S."/>
            <person name="Doddapaneni H."/>
            <person name="Subramanian V."/>
            <person name="Lavin J.L."/>
            <person name="Oguiza J.A."/>
            <person name="Perez G."/>
            <person name="Pisabarro A.G."/>
            <person name="Ramirez L."/>
            <person name="Santoyo F."/>
            <person name="Master E."/>
            <person name="Coutinho P.M."/>
            <person name="Henrissat B."/>
            <person name="Lombard V."/>
            <person name="Magnuson J.K."/>
            <person name="Kuees U."/>
            <person name="Hori C."/>
            <person name="Igarashi K."/>
            <person name="Samejima M."/>
            <person name="Held B.W."/>
            <person name="Barry K.W."/>
            <person name="LaButti K.M."/>
            <person name="Lapidus A."/>
            <person name="Lindquist E.A."/>
            <person name="Lucas S.M."/>
            <person name="Riley R."/>
            <person name="Salamov A.A."/>
            <person name="Hoffmeister D."/>
            <person name="Schwenk D."/>
            <person name="Hadar Y."/>
            <person name="Yarden O."/>
            <person name="de Vries R.P."/>
            <person name="Wiebenga A."/>
            <person name="Stenlid J."/>
            <person name="Eastwood D."/>
            <person name="Grigoriev I.V."/>
            <person name="Berka R.M."/>
            <person name="Blanchette R.A."/>
            <person name="Kersten P."/>
            <person name="Martinez A.T."/>
            <person name="Vicuna R."/>
            <person name="Cullen D."/>
        </authorList>
    </citation>
    <scope>NUCLEOTIDE SEQUENCE [LARGE SCALE GENOMIC DNA]</scope>
    <source>
        <strain evidence="1 2">B</strain>
    </source>
</reference>
<organism evidence="1 2">
    <name type="scientific">Ceriporiopsis subvermispora (strain B)</name>
    <name type="common">White-rot fungus</name>
    <name type="synonym">Gelatoporia subvermispora</name>
    <dbReference type="NCBI Taxonomy" id="914234"/>
    <lineage>
        <taxon>Eukaryota</taxon>
        <taxon>Fungi</taxon>
        <taxon>Dikarya</taxon>
        <taxon>Basidiomycota</taxon>
        <taxon>Agaricomycotina</taxon>
        <taxon>Agaricomycetes</taxon>
        <taxon>Polyporales</taxon>
        <taxon>Gelatoporiaceae</taxon>
        <taxon>Gelatoporia</taxon>
    </lineage>
</organism>
<keyword evidence="2" id="KW-1185">Reference proteome</keyword>